<dbReference type="EMBL" id="PDUG01000026">
    <property type="protein sequence ID" value="PIC12247.1"/>
    <property type="molecule type" value="Genomic_DNA"/>
</dbReference>
<name>A0A2G5SB25_9PELO</name>
<gene>
    <name evidence="2" type="ORF">B9Z55_028586</name>
</gene>
<feature type="signal peptide" evidence="1">
    <location>
        <begin position="1"/>
        <end position="18"/>
    </location>
</feature>
<evidence type="ECO:0008006" key="4">
    <source>
        <dbReference type="Google" id="ProtNLM"/>
    </source>
</evidence>
<sequence>MFIQLFIFSIFFVPELKACVATVPPEEVYITSTEAIPSTKPVEVTTEKEMTTEATTEAGAVCGQCDIDAIAPDMADPNTSFHTE</sequence>
<organism evidence="2 3">
    <name type="scientific">Caenorhabditis nigoni</name>
    <dbReference type="NCBI Taxonomy" id="1611254"/>
    <lineage>
        <taxon>Eukaryota</taxon>
        <taxon>Metazoa</taxon>
        <taxon>Ecdysozoa</taxon>
        <taxon>Nematoda</taxon>
        <taxon>Chromadorea</taxon>
        <taxon>Rhabditida</taxon>
        <taxon>Rhabditina</taxon>
        <taxon>Rhabditomorpha</taxon>
        <taxon>Rhabditoidea</taxon>
        <taxon>Rhabditidae</taxon>
        <taxon>Peloderinae</taxon>
        <taxon>Caenorhabditis</taxon>
    </lineage>
</organism>
<evidence type="ECO:0000256" key="1">
    <source>
        <dbReference type="SAM" id="SignalP"/>
    </source>
</evidence>
<accession>A0A2G5SB25</accession>
<evidence type="ECO:0000313" key="3">
    <source>
        <dbReference type="Proteomes" id="UP000230233"/>
    </source>
</evidence>
<dbReference type="AlphaFoldDB" id="A0A2G5SB25"/>
<proteinExistence type="predicted"/>
<dbReference type="Proteomes" id="UP000230233">
    <property type="component" value="Unassembled WGS sequence"/>
</dbReference>
<comment type="caution">
    <text evidence="2">The sequence shown here is derived from an EMBL/GenBank/DDBJ whole genome shotgun (WGS) entry which is preliminary data.</text>
</comment>
<protein>
    <recommendedName>
        <fullName evidence="4">Secreted protein</fullName>
    </recommendedName>
</protein>
<feature type="chain" id="PRO_5013868956" description="Secreted protein" evidence="1">
    <location>
        <begin position="19"/>
        <end position="84"/>
    </location>
</feature>
<reference evidence="3" key="1">
    <citation type="submission" date="2017-10" db="EMBL/GenBank/DDBJ databases">
        <title>Rapid genome shrinkage in a self-fertile nematode reveals novel sperm competition proteins.</title>
        <authorList>
            <person name="Yin D."/>
            <person name="Schwarz E.M."/>
            <person name="Thomas C.G."/>
            <person name="Felde R.L."/>
            <person name="Korf I.F."/>
            <person name="Cutter A.D."/>
            <person name="Schartner C.M."/>
            <person name="Ralston E.J."/>
            <person name="Meyer B.J."/>
            <person name="Haag E.S."/>
        </authorList>
    </citation>
    <scope>NUCLEOTIDE SEQUENCE [LARGE SCALE GENOMIC DNA]</scope>
    <source>
        <strain evidence="3">JU1422</strain>
    </source>
</reference>
<evidence type="ECO:0000313" key="2">
    <source>
        <dbReference type="EMBL" id="PIC12247.1"/>
    </source>
</evidence>
<keyword evidence="1" id="KW-0732">Signal</keyword>
<keyword evidence="3" id="KW-1185">Reference proteome</keyword>